<dbReference type="InterPro" id="IPR001867">
    <property type="entry name" value="OmpR/PhoB-type_DNA-bd"/>
</dbReference>
<evidence type="ECO:0000313" key="10">
    <source>
        <dbReference type="EMBL" id="UOD50385.1"/>
    </source>
</evidence>
<evidence type="ECO:0000259" key="8">
    <source>
        <dbReference type="PROSITE" id="PS50110"/>
    </source>
</evidence>
<dbReference type="Pfam" id="PF00486">
    <property type="entry name" value="Trans_reg_C"/>
    <property type="match status" value="1"/>
</dbReference>
<dbReference type="InterPro" id="IPR016032">
    <property type="entry name" value="Sig_transdc_resp-reg_C-effctor"/>
</dbReference>
<evidence type="ECO:0000256" key="5">
    <source>
        <dbReference type="ARBA" id="ARBA00023163"/>
    </source>
</evidence>
<feature type="DNA-binding region" description="OmpR/PhoB-type" evidence="7">
    <location>
        <begin position="126"/>
        <end position="234"/>
    </location>
</feature>
<dbReference type="Proteomes" id="UP000831607">
    <property type="component" value="Chromosome"/>
</dbReference>
<gene>
    <name evidence="10" type="ORF">DHf2319_00055</name>
</gene>
<sequence length="246" mass="27112">MPDTPPLSIAIVEDDVILREELGHFLQGMGHTVHELVSGTALDDIVQETTIDIVILDLNLPGESGFEIAQRYREDYPELGIIILSARTAPLDRIGSYEQGADIYIPKPCPPDELLAAIRSLARRVKPTQTTDSWQLDPIRHLLLNANGTITVQLLAVESSIVALLARAPKHQMSADDLCALTVENNSNRDTSEVITRRALENKISRLRKKFAQLAQNEPTLIRSVRGEGYQLCIPVNVLPDPGSKA</sequence>
<dbReference type="InterPro" id="IPR036388">
    <property type="entry name" value="WH-like_DNA-bd_sf"/>
</dbReference>
<keyword evidence="4 7" id="KW-0238">DNA-binding</keyword>
<feature type="domain" description="Response regulatory" evidence="8">
    <location>
        <begin position="8"/>
        <end position="122"/>
    </location>
</feature>
<feature type="domain" description="OmpR/PhoB-type" evidence="9">
    <location>
        <begin position="126"/>
        <end position="234"/>
    </location>
</feature>
<dbReference type="PANTHER" id="PTHR48111:SF1">
    <property type="entry name" value="TWO-COMPONENT RESPONSE REGULATOR ORR33"/>
    <property type="match status" value="1"/>
</dbReference>
<dbReference type="SUPFAM" id="SSF46894">
    <property type="entry name" value="C-terminal effector domain of the bipartite response regulators"/>
    <property type="match status" value="1"/>
</dbReference>
<keyword evidence="1 6" id="KW-0597">Phosphoprotein</keyword>
<dbReference type="Gene3D" id="1.10.10.10">
    <property type="entry name" value="Winged helix-like DNA-binding domain superfamily/Winged helix DNA-binding domain"/>
    <property type="match status" value="1"/>
</dbReference>
<evidence type="ECO:0000256" key="1">
    <source>
        <dbReference type="ARBA" id="ARBA00022553"/>
    </source>
</evidence>
<keyword evidence="3" id="KW-0805">Transcription regulation</keyword>
<evidence type="ECO:0000256" key="4">
    <source>
        <dbReference type="ARBA" id="ARBA00023125"/>
    </source>
</evidence>
<name>A0ABY4AJC1_9BURK</name>
<evidence type="ECO:0000313" key="11">
    <source>
        <dbReference type="Proteomes" id="UP000831607"/>
    </source>
</evidence>
<dbReference type="PROSITE" id="PS50110">
    <property type="entry name" value="RESPONSE_REGULATORY"/>
    <property type="match status" value="1"/>
</dbReference>
<dbReference type="EMBL" id="CP063982">
    <property type="protein sequence ID" value="UOD50385.1"/>
    <property type="molecule type" value="Genomic_DNA"/>
</dbReference>
<evidence type="ECO:0000256" key="7">
    <source>
        <dbReference type="PROSITE-ProRule" id="PRU01091"/>
    </source>
</evidence>
<dbReference type="Pfam" id="PF00072">
    <property type="entry name" value="Response_reg"/>
    <property type="match status" value="1"/>
</dbReference>
<dbReference type="InterPro" id="IPR039420">
    <property type="entry name" value="WalR-like"/>
</dbReference>
<evidence type="ECO:0000256" key="3">
    <source>
        <dbReference type="ARBA" id="ARBA00023015"/>
    </source>
</evidence>
<dbReference type="SMART" id="SM00862">
    <property type="entry name" value="Trans_reg_C"/>
    <property type="match status" value="1"/>
</dbReference>
<keyword evidence="5" id="KW-0804">Transcription</keyword>
<dbReference type="RefSeq" id="WP_243478789.1">
    <property type="nucleotide sequence ID" value="NZ_CP063982.1"/>
</dbReference>
<keyword evidence="11" id="KW-1185">Reference proteome</keyword>
<dbReference type="SUPFAM" id="SSF52172">
    <property type="entry name" value="CheY-like"/>
    <property type="match status" value="1"/>
</dbReference>
<proteinExistence type="predicted"/>
<dbReference type="InterPro" id="IPR001789">
    <property type="entry name" value="Sig_transdc_resp-reg_receiver"/>
</dbReference>
<evidence type="ECO:0000256" key="6">
    <source>
        <dbReference type="PROSITE-ProRule" id="PRU00169"/>
    </source>
</evidence>
<evidence type="ECO:0000259" key="9">
    <source>
        <dbReference type="PROSITE" id="PS51755"/>
    </source>
</evidence>
<feature type="modified residue" description="4-aspartylphosphate" evidence="6">
    <location>
        <position position="57"/>
    </location>
</feature>
<organism evidence="10 11">
    <name type="scientific">Orrella daihaiensis</name>
    <dbReference type="NCBI Taxonomy" id="2782176"/>
    <lineage>
        <taxon>Bacteria</taxon>
        <taxon>Pseudomonadati</taxon>
        <taxon>Pseudomonadota</taxon>
        <taxon>Betaproteobacteria</taxon>
        <taxon>Burkholderiales</taxon>
        <taxon>Alcaligenaceae</taxon>
        <taxon>Orrella</taxon>
    </lineage>
</organism>
<dbReference type="Gene3D" id="3.40.50.2300">
    <property type="match status" value="1"/>
</dbReference>
<accession>A0ABY4AJC1</accession>
<dbReference type="PROSITE" id="PS51755">
    <property type="entry name" value="OMPR_PHOB"/>
    <property type="match status" value="1"/>
</dbReference>
<dbReference type="InterPro" id="IPR011006">
    <property type="entry name" value="CheY-like_superfamily"/>
</dbReference>
<evidence type="ECO:0000256" key="2">
    <source>
        <dbReference type="ARBA" id="ARBA00023012"/>
    </source>
</evidence>
<dbReference type="SMART" id="SM00448">
    <property type="entry name" value="REC"/>
    <property type="match status" value="1"/>
</dbReference>
<keyword evidence="2" id="KW-0902">Two-component regulatory system</keyword>
<dbReference type="PANTHER" id="PTHR48111">
    <property type="entry name" value="REGULATOR OF RPOS"/>
    <property type="match status" value="1"/>
</dbReference>
<reference evidence="10 11" key="1">
    <citation type="submission" date="2020-11" db="EMBL/GenBank/DDBJ databases">
        <title>Algicoccus daihaiensis sp.nov., isolated from Daihai Lake in Inner Mongolia.</title>
        <authorList>
            <person name="Kai J."/>
        </authorList>
    </citation>
    <scope>NUCLEOTIDE SEQUENCE [LARGE SCALE GENOMIC DNA]</scope>
    <source>
        <strain evidence="11">f23</strain>
    </source>
</reference>
<protein>
    <submittedName>
        <fullName evidence="10">Response regulator transcription factor</fullName>
    </submittedName>
</protein>